<evidence type="ECO:0008006" key="3">
    <source>
        <dbReference type="Google" id="ProtNLM"/>
    </source>
</evidence>
<reference evidence="1 2" key="1">
    <citation type="submission" date="2017-04" db="EMBL/GenBank/DDBJ databases">
        <title>Kefir bacterial isolates.</title>
        <authorList>
            <person name="Kim Y."/>
            <person name="Blasche S."/>
            <person name="Patil K.R."/>
        </authorList>
    </citation>
    <scope>NUCLEOTIDE SEQUENCE [LARGE SCALE GENOMIC DNA]</scope>
    <source>
        <strain evidence="1 2">OG2</strain>
    </source>
</reference>
<dbReference type="EMBL" id="NCWY01000017">
    <property type="protein sequence ID" value="PAK93551.1"/>
    <property type="molecule type" value="Genomic_DNA"/>
</dbReference>
<accession>A0A269Z7I2</accession>
<protein>
    <recommendedName>
        <fullName evidence="3">Thiaminase-2/PQQC domain-containing protein</fullName>
    </recommendedName>
</protein>
<comment type="caution">
    <text evidence="1">The sequence shown here is derived from an EMBL/GenBank/DDBJ whole genome shotgun (WGS) entry which is preliminary data.</text>
</comment>
<dbReference type="RefSeq" id="WP_067162182.1">
    <property type="nucleotide sequence ID" value="NZ_JALXWU010000007.1"/>
</dbReference>
<organism evidence="1 2">
    <name type="scientific">Brevibacterium casei</name>
    <dbReference type="NCBI Taxonomy" id="33889"/>
    <lineage>
        <taxon>Bacteria</taxon>
        <taxon>Bacillati</taxon>
        <taxon>Actinomycetota</taxon>
        <taxon>Actinomycetes</taxon>
        <taxon>Micrococcales</taxon>
        <taxon>Brevibacteriaceae</taxon>
        <taxon>Brevibacterium</taxon>
    </lineage>
</organism>
<dbReference type="Proteomes" id="UP000216867">
    <property type="component" value="Unassembled WGS sequence"/>
</dbReference>
<proteinExistence type="predicted"/>
<name>A0A269Z7I2_9MICO</name>
<dbReference type="AlphaFoldDB" id="A0A269Z7I2"/>
<evidence type="ECO:0000313" key="2">
    <source>
        <dbReference type="Proteomes" id="UP000216867"/>
    </source>
</evidence>
<evidence type="ECO:0000313" key="1">
    <source>
        <dbReference type="EMBL" id="PAK93551.1"/>
    </source>
</evidence>
<sequence>MTAEIPDAVLSENPLAHAIESGSITPGDLGSLASHLDALVASNVASTQLMIDRHHNTAVAELYTLSHQSEQEAHRLLQPFVSAYHQSSERGSDLDAYAMVYPAHIARIAVTGSPWDYPVCFRHLVNASTRCYQQLREALAHTGAFTDNQLAHFDYFGHADAAEIQTIDTLLATAPPKALTPALGLARHLAVFEDLFWQRMLALCTPSPAA</sequence>
<gene>
    <name evidence="1" type="ORF">B8X04_15405</name>
</gene>